<evidence type="ECO:0000313" key="3">
    <source>
        <dbReference type="Proteomes" id="UP000007127"/>
    </source>
</evidence>
<dbReference type="KEGG" id="txi:TH3_21688"/>
<proteinExistence type="predicted"/>
<evidence type="ECO:0000313" key="2">
    <source>
        <dbReference type="EMBL" id="AJD54410.1"/>
    </source>
</evidence>
<dbReference type="RefSeq" id="WP_007091008.1">
    <property type="nucleotide sequence ID" value="NZ_CP004389.1"/>
</dbReference>
<sequence>MHNDLEDGMATRYTSDQDDPLTADARERIGVIDESETPSSGATLELAGLNWAIGLEWQVSDNQKSSLREARSEARILATDPKFNYDADLICVASTSKGIRQFGFGNTERGHTSGQAALAPIIAFRLDQDGGNVIAVIKIDQNSNNPRWWIVAVVNGGIYADTLAADEAEAHKVCQGLANDAIMLWKDIHAPLHWGFGQHAEWTVESIAYLPENSLDVPVTLQPVYGVAWYLSHYLGANGGRFDKKQIGMACAAFLLLGGMYGYSWYQDYLEEQRFEELRRAAELRAQGKATPLAPVRDPVWAKKPLPSEVIANCMSGVSAMWQKAPGWDQKKIICGEATVTAEFAKETGSISGLVEVANTRDWPAPSFDDAGSNASITIALPQLKERGPEALLPPEFVKPVVADFFQRSGHTITASEQPGFFELTWQTVTLPADWASALDVLPGTTINRIEFDPMSNVWGFNAFVYAWQPPPPPPETS</sequence>
<keyword evidence="2" id="KW-0614">Plasmid</keyword>
<dbReference type="InterPro" id="IPR009663">
    <property type="entry name" value="PAP_PilO"/>
</dbReference>
<accession>A0AB72UK27</accession>
<geneLocation type="plasmid" evidence="3"/>
<dbReference type="GeneID" id="31929975"/>
<dbReference type="Proteomes" id="UP000007127">
    <property type="component" value="Plasmid"/>
</dbReference>
<evidence type="ECO:0000256" key="1">
    <source>
        <dbReference type="SAM" id="MobiDB-lite"/>
    </source>
</evidence>
<evidence type="ECO:0008006" key="4">
    <source>
        <dbReference type="Google" id="ProtNLM"/>
    </source>
</evidence>
<gene>
    <name evidence="2" type="ORF">TH3_21688</name>
</gene>
<dbReference type="EMBL" id="CP004389">
    <property type="protein sequence ID" value="AJD54410.1"/>
    <property type="molecule type" value="Genomic_DNA"/>
</dbReference>
<organism evidence="2 3">
    <name type="scientific">Thalassospira xiamenensis M-5 = DSM 17429</name>
    <dbReference type="NCBI Taxonomy" id="1123366"/>
    <lineage>
        <taxon>Bacteria</taxon>
        <taxon>Pseudomonadati</taxon>
        <taxon>Pseudomonadota</taxon>
        <taxon>Alphaproteobacteria</taxon>
        <taxon>Rhodospirillales</taxon>
        <taxon>Thalassospiraceae</taxon>
        <taxon>Thalassospira</taxon>
    </lineage>
</organism>
<dbReference type="Pfam" id="PF06864">
    <property type="entry name" value="PAP_PilO"/>
    <property type="match status" value="1"/>
</dbReference>
<feature type="region of interest" description="Disordered" evidence="1">
    <location>
        <begin position="1"/>
        <end position="22"/>
    </location>
</feature>
<name>A0AB72UK27_9PROT</name>
<protein>
    <recommendedName>
        <fullName evidence="4">Pilin accessory protein (PilO)</fullName>
    </recommendedName>
</protein>
<dbReference type="AlphaFoldDB" id="A0AB72UK27"/>
<reference evidence="2 3" key="1">
    <citation type="journal article" date="2012" name="J. Bacteriol.">
        <title>Genome sequence of Thalassospira xiamenensis type strain M-5.</title>
        <authorList>
            <person name="Lai Q."/>
            <person name="Shao Z."/>
        </authorList>
    </citation>
    <scope>NUCLEOTIDE SEQUENCE [LARGE SCALE GENOMIC DNA]</scope>
    <source>
        <strain evidence="2 3">M-5</strain>
    </source>
</reference>